<gene>
    <name evidence="5" type="ORF">SAMN05444716_101588</name>
</gene>
<dbReference type="STRING" id="1176198.SAMN05444716_101588"/>
<dbReference type="PROSITE" id="PS00211">
    <property type="entry name" value="ABC_TRANSPORTER_1"/>
    <property type="match status" value="1"/>
</dbReference>
<dbReference type="EMBL" id="FPAB01000001">
    <property type="protein sequence ID" value="SFS41011.1"/>
    <property type="molecule type" value="Genomic_DNA"/>
</dbReference>
<protein>
    <submittedName>
        <fullName evidence="5">Iron complex transport system ATP-binding protein</fullName>
    </submittedName>
</protein>
<keyword evidence="3 5" id="KW-0067">ATP-binding</keyword>
<dbReference type="SMART" id="SM00382">
    <property type="entry name" value="AAA"/>
    <property type="match status" value="1"/>
</dbReference>
<dbReference type="InterPro" id="IPR027417">
    <property type="entry name" value="P-loop_NTPase"/>
</dbReference>
<keyword evidence="6" id="KW-1185">Reference proteome</keyword>
<dbReference type="PANTHER" id="PTHR42794:SF2">
    <property type="entry name" value="ABC TRANSPORTER ATP-BINDING PROTEIN"/>
    <property type="match status" value="1"/>
</dbReference>
<dbReference type="SUPFAM" id="SSF52540">
    <property type="entry name" value="P-loop containing nucleoside triphosphate hydrolases"/>
    <property type="match status" value="1"/>
</dbReference>
<dbReference type="AlphaFoldDB" id="A0A1I6PLC4"/>
<evidence type="ECO:0000256" key="3">
    <source>
        <dbReference type="ARBA" id="ARBA00022840"/>
    </source>
</evidence>
<keyword evidence="2" id="KW-0547">Nucleotide-binding</keyword>
<dbReference type="PANTHER" id="PTHR42794">
    <property type="entry name" value="HEMIN IMPORT ATP-BINDING PROTEIN HMUV"/>
    <property type="match status" value="1"/>
</dbReference>
<evidence type="ECO:0000259" key="4">
    <source>
        <dbReference type="PROSITE" id="PS50893"/>
    </source>
</evidence>
<dbReference type="FunFam" id="3.40.50.300:FF:000134">
    <property type="entry name" value="Iron-enterobactin ABC transporter ATP-binding protein"/>
    <property type="match status" value="1"/>
</dbReference>
<dbReference type="RefSeq" id="WP_093842075.1">
    <property type="nucleotide sequence ID" value="NZ_CP054938.1"/>
</dbReference>
<feature type="domain" description="ABC transporter" evidence="4">
    <location>
        <begin position="3"/>
        <end position="235"/>
    </location>
</feature>
<evidence type="ECO:0000256" key="1">
    <source>
        <dbReference type="ARBA" id="ARBA00022448"/>
    </source>
</evidence>
<dbReference type="GO" id="GO:0005524">
    <property type="term" value="F:ATP binding"/>
    <property type="evidence" value="ECO:0007669"/>
    <property type="project" value="UniProtKB-KW"/>
</dbReference>
<dbReference type="Pfam" id="PF00005">
    <property type="entry name" value="ABC_tran"/>
    <property type="match status" value="1"/>
</dbReference>
<dbReference type="GO" id="GO:0016887">
    <property type="term" value="F:ATP hydrolysis activity"/>
    <property type="evidence" value="ECO:0007669"/>
    <property type="project" value="InterPro"/>
</dbReference>
<dbReference type="InterPro" id="IPR017871">
    <property type="entry name" value="ABC_transporter-like_CS"/>
</dbReference>
<accession>A0A1I6PLC4</accession>
<reference evidence="6" key="1">
    <citation type="submission" date="2016-10" db="EMBL/GenBank/DDBJ databases">
        <authorList>
            <person name="Varghese N."/>
            <person name="Submissions S."/>
        </authorList>
    </citation>
    <scope>NUCLEOTIDE SEQUENCE [LARGE SCALE GENOMIC DNA]</scope>
    <source>
        <strain evidence="6">CGMCC 4.7047</strain>
    </source>
</reference>
<dbReference type="Gene3D" id="3.40.50.300">
    <property type="entry name" value="P-loop containing nucleotide triphosphate hydrolases"/>
    <property type="match status" value="1"/>
</dbReference>
<evidence type="ECO:0000256" key="2">
    <source>
        <dbReference type="ARBA" id="ARBA00022741"/>
    </source>
</evidence>
<dbReference type="CDD" id="cd03214">
    <property type="entry name" value="ABC_Iron-Siderophores_B12_Hemin"/>
    <property type="match status" value="1"/>
</dbReference>
<keyword evidence="1" id="KW-0813">Transport</keyword>
<evidence type="ECO:0000313" key="6">
    <source>
        <dbReference type="Proteomes" id="UP000198873"/>
    </source>
</evidence>
<evidence type="ECO:0000313" key="5">
    <source>
        <dbReference type="EMBL" id="SFS41011.1"/>
    </source>
</evidence>
<name>A0A1I6PLC4_9ACTN</name>
<proteinExistence type="predicted"/>
<sequence>MRVDIHGLTVRIEDRALLGDVSLTAEPGTVTGLIGPNGSGKSTLLRCVYRALRPTGGRVLIDDDEVWKLSSRVAGRRTAVVTQDHDLDNGFSVAEIVAMGRLPHKRFLERDSASDHDTVRACLARVGMEWAAGRVFAGLSGGERQRVLLARALTQRTPVLLLDEPTNHLDIGSQLELLELVRALDLTVVVAIHDLGHAVAYCDRLVLLHEGRLRAAGTPEEVLTPATVAEVFGVRSAIVPHPLTGRPHLVTAPAG</sequence>
<dbReference type="PROSITE" id="PS50893">
    <property type="entry name" value="ABC_TRANSPORTER_2"/>
    <property type="match status" value="1"/>
</dbReference>
<dbReference type="Proteomes" id="UP000198873">
    <property type="component" value="Unassembled WGS sequence"/>
</dbReference>
<organism evidence="5 6">
    <name type="scientific">Streptomyces harbinensis</name>
    <dbReference type="NCBI Taxonomy" id="1176198"/>
    <lineage>
        <taxon>Bacteria</taxon>
        <taxon>Bacillati</taxon>
        <taxon>Actinomycetota</taxon>
        <taxon>Actinomycetes</taxon>
        <taxon>Kitasatosporales</taxon>
        <taxon>Streptomycetaceae</taxon>
        <taxon>Streptomyces</taxon>
    </lineage>
</organism>
<dbReference type="InterPro" id="IPR003593">
    <property type="entry name" value="AAA+_ATPase"/>
</dbReference>
<dbReference type="InterPro" id="IPR003439">
    <property type="entry name" value="ABC_transporter-like_ATP-bd"/>
</dbReference>